<dbReference type="STRING" id="1515746.HR45_03415"/>
<gene>
    <name evidence="7" type="ORF">HR45_03415</name>
</gene>
<dbReference type="GO" id="GO:0004518">
    <property type="term" value="F:nuclease activity"/>
    <property type="evidence" value="ECO:0007669"/>
    <property type="project" value="UniProtKB-KW"/>
</dbReference>
<accession>A0A094JEZ8</accession>
<dbReference type="Pfam" id="PF08774">
    <property type="entry name" value="VRR_NUC"/>
    <property type="match status" value="1"/>
</dbReference>
<reference evidence="7 8" key="1">
    <citation type="submission" date="2014-06" db="EMBL/GenBank/DDBJ databases">
        <title>Shewanella sp. YQH10.</title>
        <authorList>
            <person name="Liu Y."/>
            <person name="Zeng R."/>
        </authorList>
    </citation>
    <scope>NUCLEOTIDE SEQUENCE [LARGE SCALE GENOMIC DNA]</scope>
    <source>
        <strain evidence="7 8">YQH10</strain>
    </source>
</reference>
<keyword evidence="8" id="KW-1185">Reference proteome</keyword>
<dbReference type="PANTHER" id="PTHR15749:SF4">
    <property type="entry name" value="FANCONI-ASSOCIATED NUCLEASE 1"/>
    <property type="match status" value="1"/>
</dbReference>
<proteinExistence type="predicted"/>
<evidence type="ECO:0000313" key="7">
    <source>
        <dbReference type="EMBL" id="KFZ38490.1"/>
    </source>
</evidence>
<dbReference type="RefSeq" id="WP_037439721.1">
    <property type="nucleotide sequence ID" value="NZ_JPEO01000002.1"/>
</dbReference>
<dbReference type="SMART" id="SM00990">
    <property type="entry name" value="VRR_NUC"/>
    <property type="match status" value="1"/>
</dbReference>
<dbReference type="EMBL" id="JPEO01000002">
    <property type="protein sequence ID" value="KFZ38490.1"/>
    <property type="molecule type" value="Genomic_DNA"/>
</dbReference>
<comment type="cofactor">
    <cofactor evidence="1">
        <name>Mg(2+)</name>
        <dbReference type="ChEBI" id="CHEBI:18420"/>
    </cofactor>
</comment>
<evidence type="ECO:0000259" key="6">
    <source>
        <dbReference type="SMART" id="SM00990"/>
    </source>
</evidence>
<keyword evidence="5" id="KW-0460">Magnesium</keyword>
<keyword evidence="4" id="KW-0378">Hydrolase</keyword>
<sequence length="270" mass="30387">MYEKTDIVAAANLLPVLWQQASNEPLQLSLQRIAKRVQKGVVNMPQWAALLTLLNDNASYAAPTSQMLTLSKNAELSVEQRVVEHFRAQGVSAFFCENSLLCGLFGLAFWDIIFAPIVGAFDNPYQRAPRDMYHSSFVDERRDLIDLRMVELKAGNYQAIEQHFATKQGISNDWVNWPLLTDSLLGLALQHFSAAFIVAVCQRILKDPAHYRSGQPDLVTFDAQGAVQFVEVKGPGDSLADHQGYWLSFLQQFYPASVCYVQWHETTSND</sequence>
<organism evidence="7 8">
    <name type="scientific">Shewanella mangrovi</name>
    <dbReference type="NCBI Taxonomy" id="1515746"/>
    <lineage>
        <taxon>Bacteria</taxon>
        <taxon>Pseudomonadati</taxon>
        <taxon>Pseudomonadota</taxon>
        <taxon>Gammaproteobacteria</taxon>
        <taxon>Alteromonadales</taxon>
        <taxon>Shewanellaceae</taxon>
        <taxon>Shewanella</taxon>
    </lineage>
</organism>
<dbReference type="GO" id="GO:0016788">
    <property type="term" value="F:hydrolase activity, acting on ester bonds"/>
    <property type="evidence" value="ECO:0007669"/>
    <property type="project" value="InterPro"/>
</dbReference>
<keyword evidence="3" id="KW-0479">Metal-binding</keyword>
<dbReference type="AlphaFoldDB" id="A0A094JEZ8"/>
<dbReference type="PANTHER" id="PTHR15749">
    <property type="entry name" value="FANCONI-ASSOCIATED NUCLEASE 1"/>
    <property type="match status" value="1"/>
</dbReference>
<evidence type="ECO:0000256" key="2">
    <source>
        <dbReference type="ARBA" id="ARBA00022722"/>
    </source>
</evidence>
<keyword evidence="2" id="KW-0540">Nuclease</keyword>
<comment type="caution">
    <text evidence="7">The sequence shown here is derived from an EMBL/GenBank/DDBJ whole genome shotgun (WGS) entry which is preliminary data.</text>
</comment>
<evidence type="ECO:0000256" key="3">
    <source>
        <dbReference type="ARBA" id="ARBA00022723"/>
    </source>
</evidence>
<evidence type="ECO:0000256" key="5">
    <source>
        <dbReference type="ARBA" id="ARBA00022842"/>
    </source>
</evidence>
<dbReference type="Proteomes" id="UP000029264">
    <property type="component" value="Unassembled WGS sequence"/>
</dbReference>
<dbReference type="InterPro" id="IPR014883">
    <property type="entry name" value="VRR_NUC"/>
</dbReference>
<name>A0A094JEZ8_9GAMM</name>
<protein>
    <recommendedName>
        <fullName evidence="6">VRR-NUC domain-containing protein</fullName>
    </recommendedName>
</protein>
<feature type="domain" description="VRR-NUC" evidence="6">
    <location>
        <begin position="154"/>
        <end position="263"/>
    </location>
</feature>
<evidence type="ECO:0000256" key="4">
    <source>
        <dbReference type="ARBA" id="ARBA00022801"/>
    </source>
</evidence>
<dbReference type="eggNOG" id="COG2176">
    <property type="taxonomic scope" value="Bacteria"/>
</dbReference>
<dbReference type="OrthoDB" id="9803913at2"/>
<evidence type="ECO:0000256" key="1">
    <source>
        <dbReference type="ARBA" id="ARBA00001946"/>
    </source>
</evidence>
<evidence type="ECO:0000313" key="8">
    <source>
        <dbReference type="Proteomes" id="UP000029264"/>
    </source>
</evidence>
<dbReference type="InterPro" id="IPR033315">
    <property type="entry name" value="Fan1-like"/>
</dbReference>
<dbReference type="GO" id="GO:0036297">
    <property type="term" value="P:interstrand cross-link repair"/>
    <property type="evidence" value="ECO:0007669"/>
    <property type="project" value="InterPro"/>
</dbReference>